<dbReference type="EMBL" id="JAAITS010000019">
    <property type="protein sequence ID" value="NSG85453.1"/>
    <property type="molecule type" value="Genomic_DNA"/>
</dbReference>
<sequence>MKKRDNLPLNYKERLNSRTSFLVSVAVLVVLCLVFNQMDYTMIRQPAAQAKKAADLQKQKEEEAAATTQEVTTATVLAVGDNLVQPSLLASGQSETGAWNYDSVYANLKSDIQAADIAMVNQETPFTTDHSAVSGTAPYATPTEVGDALINAGFNVITSATALIDDNGSSMINETLNYWETSHPDVTLVGIHKNQSGIDAPKIVEINGIKIAFLNYTFPSYGSQTVSSGDSTDNSDGSANDSASSDTSDSSTGDADSSGSTDTSTSGKGSMIDTFSTADVAAAIKQAKASADCVIFSANWGKTEEPMPTEYEKEWANFLMEQGVDVVIGTNPNVLQPYGYLTDDSGHNMLIYYSLGNFVTGQETLKQLLGGMAAFTIQKTVDGDQTSIQIQDATLTPLVMHYSYDTLEYAPYKLDDYTDALASAHSVRQSIGDEFSLENLQTKYDEIMSMNVTPSTKTDLLDVTFDSDGNMLDSNGNYVEDNDSITSSWYYQTLATQSSSSSDGSGSDNSGADASDDNSEG</sequence>
<proteinExistence type="inferred from homology"/>
<comment type="similarity">
    <text evidence="1">Belongs to the CapA family.</text>
</comment>
<dbReference type="SMART" id="SM00854">
    <property type="entry name" value="PGA_cap"/>
    <property type="match status" value="1"/>
</dbReference>
<gene>
    <name evidence="5" type="ORF">G5B17_08390</name>
</gene>
<protein>
    <submittedName>
        <fullName evidence="5">CapA family protein</fullName>
    </submittedName>
</protein>
<comment type="caution">
    <text evidence="5">The sequence shown here is derived from an EMBL/GenBank/DDBJ whole genome shotgun (WGS) entry which is preliminary data.</text>
</comment>
<evidence type="ECO:0000313" key="5">
    <source>
        <dbReference type="EMBL" id="NSG85453.1"/>
    </source>
</evidence>
<feature type="compositionally biased region" description="Low complexity" evidence="2">
    <location>
        <begin position="227"/>
        <end position="269"/>
    </location>
</feature>
<evidence type="ECO:0000259" key="4">
    <source>
        <dbReference type="SMART" id="SM00854"/>
    </source>
</evidence>
<dbReference type="Gene3D" id="3.60.21.10">
    <property type="match status" value="1"/>
</dbReference>
<name>A0ABX2H773_9FIRM</name>
<dbReference type="InterPro" id="IPR019079">
    <property type="entry name" value="Capsule_synth_CapA"/>
</dbReference>
<keyword evidence="3" id="KW-0472">Membrane</keyword>
<feature type="transmembrane region" description="Helical" evidence="3">
    <location>
        <begin position="21"/>
        <end position="38"/>
    </location>
</feature>
<keyword evidence="3" id="KW-0812">Transmembrane</keyword>
<dbReference type="PANTHER" id="PTHR33393">
    <property type="entry name" value="POLYGLUTAMINE SYNTHESIS ACCESSORY PROTEIN RV0574C-RELATED"/>
    <property type="match status" value="1"/>
</dbReference>
<reference evidence="5 6" key="1">
    <citation type="journal article" date="2020" name="Cell Host Microbe">
        <title>Functional and Genomic Variation between Human-Derived Isolates of Lachnospiraceae Reveals Inter- and Intra-Species Diversity.</title>
        <authorList>
            <person name="Sorbara M.T."/>
            <person name="Littmann E.R."/>
            <person name="Fontana E."/>
            <person name="Moody T.U."/>
            <person name="Kohout C.E."/>
            <person name="Gjonbalaj M."/>
            <person name="Eaton V."/>
            <person name="Seok R."/>
            <person name="Leiner I.M."/>
            <person name="Pamer E.G."/>
        </authorList>
    </citation>
    <scope>NUCLEOTIDE SEQUENCE [LARGE SCALE GENOMIC DNA]</scope>
    <source>
        <strain evidence="5 6">MSK.17.74</strain>
    </source>
</reference>
<feature type="compositionally biased region" description="Low complexity" evidence="2">
    <location>
        <begin position="498"/>
        <end position="513"/>
    </location>
</feature>
<evidence type="ECO:0000256" key="1">
    <source>
        <dbReference type="ARBA" id="ARBA00005662"/>
    </source>
</evidence>
<feature type="domain" description="Capsule synthesis protein CapA" evidence="4">
    <location>
        <begin position="75"/>
        <end position="362"/>
    </location>
</feature>
<organism evidence="5 6">
    <name type="scientific">Blautia faecis</name>
    <dbReference type="NCBI Taxonomy" id="871665"/>
    <lineage>
        <taxon>Bacteria</taxon>
        <taxon>Bacillati</taxon>
        <taxon>Bacillota</taxon>
        <taxon>Clostridia</taxon>
        <taxon>Lachnospirales</taxon>
        <taxon>Lachnospiraceae</taxon>
        <taxon>Blautia</taxon>
    </lineage>
</organism>
<dbReference type="RefSeq" id="WP_148463724.1">
    <property type="nucleotide sequence ID" value="NZ_JAAITS010000019.1"/>
</dbReference>
<evidence type="ECO:0000256" key="3">
    <source>
        <dbReference type="SAM" id="Phobius"/>
    </source>
</evidence>
<evidence type="ECO:0000313" key="6">
    <source>
        <dbReference type="Proteomes" id="UP001644719"/>
    </source>
</evidence>
<keyword evidence="3" id="KW-1133">Transmembrane helix</keyword>
<dbReference type="Pfam" id="PF09587">
    <property type="entry name" value="PGA_cap"/>
    <property type="match status" value="1"/>
</dbReference>
<feature type="region of interest" description="Disordered" evidence="2">
    <location>
        <begin position="497"/>
        <end position="521"/>
    </location>
</feature>
<dbReference type="PANTHER" id="PTHR33393:SF12">
    <property type="entry name" value="CAPSULE BIOSYNTHESIS PROTEIN CAPA"/>
    <property type="match status" value="1"/>
</dbReference>
<keyword evidence="6" id="KW-1185">Reference proteome</keyword>
<feature type="region of interest" description="Disordered" evidence="2">
    <location>
        <begin position="224"/>
        <end position="269"/>
    </location>
</feature>
<dbReference type="SUPFAM" id="SSF56300">
    <property type="entry name" value="Metallo-dependent phosphatases"/>
    <property type="match status" value="1"/>
</dbReference>
<accession>A0ABX2H773</accession>
<dbReference type="Proteomes" id="UP001644719">
    <property type="component" value="Unassembled WGS sequence"/>
</dbReference>
<dbReference type="InterPro" id="IPR052169">
    <property type="entry name" value="CW_Biosynth-Accessory"/>
</dbReference>
<evidence type="ECO:0000256" key="2">
    <source>
        <dbReference type="SAM" id="MobiDB-lite"/>
    </source>
</evidence>
<dbReference type="InterPro" id="IPR029052">
    <property type="entry name" value="Metallo-depent_PP-like"/>
</dbReference>